<proteinExistence type="predicted"/>
<evidence type="ECO:0000313" key="1">
    <source>
        <dbReference type="EMBL" id="KAJ8687159.1"/>
    </source>
</evidence>
<gene>
    <name evidence="1" type="ORF">QAD02_022953</name>
</gene>
<protein>
    <submittedName>
        <fullName evidence="1">Uncharacterized protein</fullName>
    </submittedName>
</protein>
<organism evidence="1 2">
    <name type="scientific">Eretmocerus hayati</name>
    <dbReference type="NCBI Taxonomy" id="131215"/>
    <lineage>
        <taxon>Eukaryota</taxon>
        <taxon>Metazoa</taxon>
        <taxon>Ecdysozoa</taxon>
        <taxon>Arthropoda</taxon>
        <taxon>Hexapoda</taxon>
        <taxon>Insecta</taxon>
        <taxon>Pterygota</taxon>
        <taxon>Neoptera</taxon>
        <taxon>Endopterygota</taxon>
        <taxon>Hymenoptera</taxon>
        <taxon>Apocrita</taxon>
        <taxon>Proctotrupomorpha</taxon>
        <taxon>Chalcidoidea</taxon>
        <taxon>Aphelinidae</taxon>
        <taxon>Aphelininae</taxon>
        <taxon>Eretmocerus</taxon>
    </lineage>
</organism>
<feature type="non-terminal residue" evidence="1">
    <location>
        <position position="1"/>
    </location>
</feature>
<accession>A0ACC2PU90</accession>
<feature type="non-terminal residue" evidence="1">
    <location>
        <position position="496"/>
    </location>
</feature>
<reference evidence="1" key="1">
    <citation type="submission" date="2023-04" db="EMBL/GenBank/DDBJ databases">
        <title>A chromosome-level genome assembly of the parasitoid wasp Eretmocerus hayati.</title>
        <authorList>
            <person name="Zhong Y."/>
            <person name="Liu S."/>
            <person name="Liu Y."/>
        </authorList>
    </citation>
    <scope>NUCLEOTIDE SEQUENCE</scope>
    <source>
        <strain evidence="1">ZJU_SS_LIU_2023</strain>
    </source>
</reference>
<comment type="caution">
    <text evidence="1">The sequence shown here is derived from an EMBL/GenBank/DDBJ whole genome shotgun (WGS) entry which is preliminary data.</text>
</comment>
<dbReference type="EMBL" id="CM056741">
    <property type="protein sequence ID" value="KAJ8687159.1"/>
    <property type="molecule type" value="Genomic_DNA"/>
</dbReference>
<evidence type="ECO:0000313" key="2">
    <source>
        <dbReference type="Proteomes" id="UP001239111"/>
    </source>
</evidence>
<dbReference type="Proteomes" id="UP001239111">
    <property type="component" value="Chromosome 1"/>
</dbReference>
<sequence length="496" mass="54926">QTIRLKKPTAEESVCSSFHGLKSSSRKKKSHGPRLPSCSQEIQNTEDCGVSCNNVVSACGIVSFRWPAIRQRQEHRDLPRVPSSPFMLRDAKESRGHVRRQLSSSPPISHRSPSPIFGPRSLNEKVPVHSCRFAASKISSLCESEAHPSTTQEVKTHQDGDEVALRRSITALGNNWPPNSGKTPATHSTAFQRCPSGKSRFRRRTQPRPRIQPILFFLYLVTLLMQTFGNHARILAAAEVSPGSSSRHTRRDAAAPRHPYNEYSWELNQLNPWLSACDLAGPAPTDLQGSCGPPEVPKICPVSCTDLRRRKDTEDHFDDVIELLQQIANRVPSTVAAASTVPKSKRAAPSSGSGSRIKQGNYVKSSKESDRVRRTTVPEQCLFYLEDSHKTQVCDKDFGRSGSRSFSSTRENRYWFMSGLRLRHCCEHAALNALAPGKSGPLEAVLNGGEACIKALDKLLLVDSMAARLHCEFGEVLARYDCSQSYSVIHTCSDCK</sequence>
<name>A0ACC2PU90_9HYME</name>
<keyword evidence="2" id="KW-1185">Reference proteome</keyword>